<keyword evidence="4 7" id="KW-0378">Hydrolase</keyword>
<dbReference type="InterPro" id="IPR020583">
    <property type="entry name" value="Inositol_monoP_metal-BS"/>
</dbReference>
<dbReference type="CDD" id="cd01639">
    <property type="entry name" value="IMPase"/>
    <property type="match status" value="1"/>
</dbReference>
<sequence>MKKTLKKKKSTTIDLSKVLELMIEWSFECGGILNSHLIRSYNEPLKLLDKGKQGLATEADLLSEAYVMKQIHAHFPDHKILSEEDAFSRELKMEGVDEDQYLWLIDPLDGTNNFFNKVPFFCVSLALNKGSETLVGVVYNPVTCELFYAVRGGGAYLMRLVGDKEIKIRLKATKSKKVFKEALLSANLTSKRVEKDLLKSFPEVRAMRRLGSAALELSYVAAGMLDAYWEYRLQPWDMGAAGLICEEAGVKISTIKGEKYHPFGVSVLAADPALYAPLKKILNK</sequence>
<organism evidence="8 9">
    <name type="scientific">Peredibacter starrii</name>
    <dbReference type="NCBI Taxonomy" id="28202"/>
    <lineage>
        <taxon>Bacteria</taxon>
        <taxon>Pseudomonadati</taxon>
        <taxon>Bdellovibrionota</taxon>
        <taxon>Bacteriovoracia</taxon>
        <taxon>Bacteriovoracales</taxon>
        <taxon>Bacteriovoracaceae</taxon>
        <taxon>Peredibacter</taxon>
    </lineage>
</organism>
<feature type="binding site" evidence="6">
    <location>
        <position position="108"/>
    </location>
    <ligand>
        <name>Mg(2+)</name>
        <dbReference type="ChEBI" id="CHEBI:18420"/>
        <label>1</label>
        <note>catalytic</note>
    </ligand>
</feature>
<dbReference type="InterPro" id="IPR000760">
    <property type="entry name" value="Inositol_monophosphatase-like"/>
</dbReference>
<dbReference type="SUPFAM" id="SSF56655">
    <property type="entry name" value="Carbohydrate phosphatase"/>
    <property type="match status" value="1"/>
</dbReference>
<proteinExistence type="inferred from homology"/>
<dbReference type="PANTHER" id="PTHR20854">
    <property type="entry name" value="INOSITOL MONOPHOSPHATASE"/>
    <property type="match status" value="1"/>
</dbReference>
<dbReference type="PRINTS" id="PR00377">
    <property type="entry name" value="IMPHPHTASES"/>
</dbReference>
<keyword evidence="5 6" id="KW-0460">Magnesium</keyword>
<keyword evidence="3 6" id="KW-0479">Metal-binding</keyword>
<evidence type="ECO:0000256" key="7">
    <source>
        <dbReference type="RuleBase" id="RU364068"/>
    </source>
</evidence>
<name>A0AAX4HMT9_9BACT</name>
<evidence type="ECO:0000256" key="5">
    <source>
        <dbReference type="ARBA" id="ARBA00022842"/>
    </source>
</evidence>
<dbReference type="PROSITE" id="PS00629">
    <property type="entry name" value="IMP_1"/>
    <property type="match status" value="1"/>
</dbReference>
<dbReference type="Proteomes" id="UP001324634">
    <property type="component" value="Chromosome"/>
</dbReference>
<reference evidence="8 9" key="1">
    <citation type="submission" date="2023-11" db="EMBL/GenBank/DDBJ databases">
        <title>Peredibacter starrii A3.12.</title>
        <authorList>
            <person name="Mitchell R.J."/>
        </authorList>
    </citation>
    <scope>NUCLEOTIDE SEQUENCE [LARGE SCALE GENOMIC DNA]</scope>
    <source>
        <strain evidence="8 9">A3.12</strain>
    </source>
</reference>
<protein>
    <recommendedName>
        <fullName evidence="7">Inositol-1-monophosphatase</fullName>
        <ecNumber evidence="7">3.1.3.25</ecNumber>
    </recommendedName>
</protein>
<dbReference type="PANTHER" id="PTHR20854:SF4">
    <property type="entry name" value="INOSITOL-1-MONOPHOSPHATASE-RELATED"/>
    <property type="match status" value="1"/>
</dbReference>
<accession>A0AAX4HMT9</accession>
<dbReference type="Gene3D" id="3.30.540.10">
    <property type="entry name" value="Fructose-1,6-Bisphosphatase, subunit A, domain 1"/>
    <property type="match status" value="1"/>
</dbReference>
<dbReference type="RefSeq" id="WP_321393734.1">
    <property type="nucleotide sequence ID" value="NZ_CP139487.1"/>
</dbReference>
<dbReference type="EC" id="3.1.3.25" evidence="7"/>
<evidence type="ECO:0000256" key="3">
    <source>
        <dbReference type="ARBA" id="ARBA00022723"/>
    </source>
</evidence>
<evidence type="ECO:0000313" key="8">
    <source>
        <dbReference type="EMBL" id="WPU64618.1"/>
    </source>
</evidence>
<dbReference type="KEGG" id="psti:SOO65_18145"/>
<keyword evidence="9" id="KW-1185">Reference proteome</keyword>
<feature type="binding site" evidence="6">
    <location>
        <position position="83"/>
    </location>
    <ligand>
        <name>Mg(2+)</name>
        <dbReference type="ChEBI" id="CHEBI:18420"/>
        <label>1</label>
        <note>catalytic</note>
    </ligand>
</feature>
<dbReference type="Gene3D" id="3.40.190.80">
    <property type="match status" value="1"/>
</dbReference>
<dbReference type="GO" id="GO:0046872">
    <property type="term" value="F:metal ion binding"/>
    <property type="evidence" value="ECO:0007669"/>
    <property type="project" value="UniProtKB-KW"/>
</dbReference>
<comment type="catalytic activity">
    <reaction evidence="1 7">
        <text>a myo-inositol phosphate + H2O = myo-inositol + phosphate</text>
        <dbReference type="Rhea" id="RHEA:24056"/>
        <dbReference type="ChEBI" id="CHEBI:15377"/>
        <dbReference type="ChEBI" id="CHEBI:17268"/>
        <dbReference type="ChEBI" id="CHEBI:43474"/>
        <dbReference type="ChEBI" id="CHEBI:84139"/>
        <dbReference type="EC" id="3.1.3.25"/>
    </reaction>
</comment>
<evidence type="ECO:0000256" key="4">
    <source>
        <dbReference type="ARBA" id="ARBA00022801"/>
    </source>
</evidence>
<evidence type="ECO:0000256" key="1">
    <source>
        <dbReference type="ARBA" id="ARBA00001033"/>
    </source>
</evidence>
<comment type="similarity">
    <text evidence="7">Belongs to the inositol monophosphatase superfamily.</text>
</comment>
<evidence type="ECO:0000313" key="9">
    <source>
        <dbReference type="Proteomes" id="UP001324634"/>
    </source>
</evidence>
<gene>
    <name evidence="8" type="ORF">SOO65_18145</name>
</gene>
<feature type="binding site" evidence="6">
    <location>
        <position position="237"/>
    </location>
    <ligand>
        <name>Mg(2+)</name>
        <dbReference type="ChEBI" id="CHEBI:18420"/>
        <label>1</label>
        <note>catalytic</note>
    </ligand>
</feature>
<dbReference type="InterPro" id="IPR033942">
    <property type="entry name" value="IMPase"/>
</dbReference>
<comment type="cofactor">
    <cofactor evidence="2 6 7">
        <name>Mg(2+)</name>
        <dbReference type="ChEBI" id="CHEBI:18420"/>
    </cofactor>
</comment>
<dbReference type="AlphaFoldDB" id="A0AAX4HMT9"/>
<dbReference type="Pfam" id="PF00459">
    <property type="entry name" value="Inositol_P"/>
    <property type="match status" value="1"/>
</dbReference>
<evidence type="ECO:0000256" key="2">
    <source>
        <dbReference type="ARBA" id="ARBA00001946"/>
    </source>
</evidence>
<dbReference type="EMBL" id="CP139487">
    <property type="protein sequence ID" value="WPU64618.1"/>
    <property type="molecule type" value="Genomic_DNA"/>
</dbReference>
<dbReference type="GO" id="GO:0008934">
    <property type="term" value="F:inositol monophosphate 1-phosphatase activity"/>
    <property type="evidence" value="ECO:0007669"/>
    <property type="project" value="InterPro"/>
</dbReference>
<evidence type="ECO:0000256" key="6">
    <source>
        <dbReference type="PIRSR" id="PIRSR600760-2"/>
    </source>
</evidence>
<feature type="binding site" evidence="6">
    <location>
        <position position="109"/>
    </location>
    <ligand>
        <name>Mg(2+)</name>
        <dbReference type="ChEBI" id="CHEBI:18420"/>
        <label>1</label>
        <note>catalytic</note>
    </ligand>
</feature>
<feature type="binding site" evidence="6">
    <location>
        <position position="106"/>
    </location>
    <ligand>
        <name>Mg(2+)</name>
        <dbReference type="ChEBI" id="CHEBI:18420"/>
        <label>1</label>
        <note>catalytic</note>
    </ligand>
</feature>
<dbReference type="GO" id="GO:0007165">
    <property type="term" value="P:signal transduction"/>
    <property type="evidence" value="ECO:0007669"/>
    <property type="project" value="TreeGrafter"/>
</dbReference>
<dbReference type="GO" id="GO:0006020">
    <property type="term" value="P:inositol metabolic process"/>
    <property type="evidence" value="ECO:0007669"/>
    <property type="project" value="TreeGrafter"/>
</dbReference>